<proteinExistence type="predicted"/>
<reference evidence="6" key="1">
    <citation type="submission" date="2019-03" db="EMBL/GenBank/DDBJ databases">
        <authorList>
            <person name="Li J."/>
        </authorList>
    </citation>
    <scope>NUCLEOTIDE SEQUENCE [LARGE SCALE GENOMIC DNA]</scope>
    <source>
        <strain evidence="6">2251</strain>
    </source>
</reference>
<name>A0A4P7HIP2_9RHOB</name>
<evidence type="ECO:0000256" key="3">
    <source>
        <dbReference type="ARBA" id="ARBA00023163"/>
    </source>
</evidence>
<dbReference type="SUPFAM" id="SSF48008">
    <property type="entry name" value="GntR ligand-binding domain-like"/>
    <property type="match status" value="1"/>
</dbReference>
<dbReference type="CDD" id="cd07377">
    <property type="entry name" value="WHTH_GntR"/>
    <property type="match status" value="1"/>
</dbReference>
<dbReference type="Gene3D" id="1.10.10.10">
    <property type="entry name" value="Winged helix-like DNA-binding domain superfamily/Winged helix DNA-binding domain"/>
    <property type="match status" value="1"/>
</dbReference>
<dbReference type="KEGG" id="plia:E4191_03570"/>
<keyword evidence="1" id="KW-0805">Transcription regulation</keyword>
<dbReference type="PROSITE" id="PS50949">
    <property type="entry name" value="HTH_GNTR"/>
    <property type="match status" value="1"/>
</dbReference>
<gene>
    <name evidence="5" type="ORF">E4191_03570</name>
</gene>
<organism evidence="5 6">
    <name type="scientific">Paracoccus liaowanqingii</name>
    <dbReference type="NCBI Taxonomy" id="2560053"/>
    <lineage>
        <taxon>Bacteria</taxon>
        <taxon>Pseudomonadati</taxon>
        <taxon>Pseudomonadota</taxon>
        <taxon>Alphaproteobacteria</taxon>
        <taxon>Rhodobacterales</taxon>
        <taxon>Paracoccaceae</taxon>
        <taxon>Paracoccus</taxon>
    </lineage>
</organism>
<evidence type="ECO:0000259" key="4">
    <source>
        <dbReference type="PROSITE" id="PS50949"/>
    </source>
</evidence>
<evidence type="ECO:0000256" key="2">
    <source>
        <dbReference type="ARBA" id="ARBA00023125"/>
    </source>
</evidence>
<protein>
    <submittedName>
        <fullName evidence="5">GntR family transcriptional regulator</fullName>
    </submittedName>
</protein>
<sequence>MCSQGAGTGEQSMMRAPEYSEIMMQTCDQPKKGLNRIGIPAAAPFLYGTIHDLLAARITSGELPAGTVLKETSLSHQLGISRAPVRRALGLLVERGLITPARGQGYVVSGRADAQVVISPRRLQQILNREPGDIDRSAAWERILAEVVDEVTACMPFGTFRIQEAELGDYHAVSRTVARDVLWRLMDQRLIEKDRKSHWIVGQMTARDLHETIEMRTLLEPAALANVGKGLSQAWIVGIAQRVEKAIATFPACGSAELDGIEQAMFRTMYDGQRNSRLLGSIQRNQISLLVPKLFRQHFSIRDDLPGLYDHAAILNSLLHGDIKAACARLCSHLQRTEALTLARLRVLSQLPLPDHAPYMTAIH</sequence>
<dbReference type="InterPro" id="IPR036390">
    <property type="entry name" value="WH_DNA-bd_sf"/>
</dbReference>
<dbReference type="InterPro" id="IPR011711">
    <property type="entry name" value="GntR_C"/>
</dbReference>
<dbReference type="Gene3D" id="1.20.120.530">
    <property type="entry name" value="GntR ligand-binding domain-like"/>
    <property type="match status" value="1"/>
</dbReference>
<dbReference type="SUPFAM" id="SSF46785">
    <property type="entry name" value="Winged helix' DNA-binding domain"/>
    <property type="match status" value="2"/>
</dbReference>
<dbReference type="GO" id="GO:0003677">
    <property type="term" value="F:DNA binding"/>
    <property type="evidence" value="ECO:0007669"/>
    <property type="project" value="UniProtKB-KW"/>
</dbReference>
<keyword evidence="3" id="KW-0804">Transcription</keyword>
<dbReference type="Pfam" id="PF00392">
    <property type="entry name" value="GntR"/>
    <property type="match status" value="1"/>
</dbReference>
<dbReference type="InterPro" id="IPR008920">
    <property type="entry name" value="TF_FadR/GntR_C"/>
</dbReference>
<dbReference type="Pfam" id="PF07729">
    <property type="entry name" value="FCD"/>
    <property type="match status" value="1"/>
</dbReference>
<evidence type="ECO:0000313" key="6">
    <source>
        <dbReference type="Proteomes" id="UP000296374"/>
    </source>
</evidence>
<keyword evidence="2" id="KW-0238">DNA-binding</keyword>
<accession>A0A4P7HIP2</accession>
<evidence type="ECO:0000256" key="1">
    <source>
        <dbReference type="ARBA" id="ARBA00023015"/>
    </source>
</evidence>
<dbReference type="AlphaFoldDB" id="A0A4P7HIP2"/>
<dbReference type="PRINTS" id="PR00035">
    <property type="entry name" value="HTHGNTR"/>
</dbReference>
<dbReference type="GO" id="GO:0003700">
    <property type="term" value="F:DNA-binding transcription factor activity"/>
    <property type="evidence" value="ECO:0007669"/>
    <property type="project" value="InterPro"/>
</dbReference>
<feature type="domain" description="HTH gntR-type" evidence="4">
    <location>
        <begin position="44"/>
        <end position="111"/>
    </location>
</feature>
<dbReference type="InterPro" id="IPR000524">
    <property type="entry name" value="Tscrpt_reg_HTH_GntR"/>
</dbReference>
<dbReference type="PANTHER" id="PTHR43537:SF49">
    <property type="entry name" value="TRANSCRIPTIONAL REGULATORY PROTEIN"/>
    <property type="match status" value="1"/>
</dbReference>
<dbReference type="InterPro" id="IPR036388">
    <property type="entry name" value="WH-like_DNA-bd_sf"/>
</dbReference>
<dbReference type="EMBL" id="CP038439">
    <property type="protein sequence ID" value="QBX33896.1"/>
    <property type="molecule type" value="Genomic_DNA"/>
</dbReference>
<dbReference type="PANTHER" id="PTHR43537">
    <property type="entry name" value="TRANSCRIPTIONAL REGULATOR, GNTR FAMILY"/>
    <property type="match status" value="1"/>
</dbReference>
<dbReference type="SMART" id="SM00345">
    <property type="entry name" value="HTH_GNTR"/>
    <property type="match status" value="1"/>
</dbReference>
<evidence type="ECO:0000313" key="5">
    <source>
        <dbReference type="EMBL" id="QBX33896.1"/>
    </source>
</evidence>
<dbReference type="Proteomes" id="UP000296374">
    <property type="component" value="Chromosome"/>
</dbReference>